<organism evidence="1 2">
    <name type="scientific">Mythimna separata</name>
    <name type="common">Oriental armyworm</name>
    <name type="synonym">Pseudaletia separata</name>
    <dbReference type="NCBI Taxonomy" id="271217"/>
    <lineage>
        <taxon>Eukaryota</taxon>
        <taxon>Metazoa</taxon>
        <taxon>Ecdysozoa</taxon>
        <taxon>Arthropoda</taxon>
        <taxon>Hexapoda</taxon>
        <taxon>Insecta</taxon>
        <taxon>Pterygota</taxon>
        <taxon>Neoptera</taxon>
        <taxon>Endopterygota</taxon>
        <taxon>Lepidoptera</taxon>
        <taxon>Glossata</taxon>
        <taxon>Ditrysia</taxon>
        <taxon>Noctuoidea</taxon>
        <taxon>Noctuidae</taxon>
        <taxon>Noctuinae</taxon>
        <taxon>Hadenini</taxon>
        <taxon>Mythimna</taxon>
    </lineage>
</organism>
<proteinExistence type="predicted"/>
<dbReference type="EMBL" id="JARGEI010000024">
    <property type="protein sequence ID" value="KAJ8709365.1"/>
    <property type="molecule type" value="Genomic_DNA"/>
</dbReference>
<dbReference type="Proteomes" id="UP001231518">
    <property type="component" value="Chromosome 22"/>
</dbReference>
<dbReference type="AlphaFoldDB" id="A0AAD7YBT8"/>
<gene>
    <name evidence="1" type="ORF">PYW07_009191</name>
</gene>
<keyword evidence="2" id="KW-1185">Reference proteome</keyword>
<name>A0AAD7YBT8_MYTSE</name>
<evidence type="ECO:0000313" key="1">
    <source>
        <dbReference type="EMBL" id="KAJ8709365.1"/>
    </source>
</evidence>
<accession>A0AAD7YBT8</accession>
<sequence length="123" mass="14022">MEEEASDDESVVWKNADVSDNVVTIQELHNRRQLYNLYVEFASSSSKPVASRKLFCDILAEENIGLFQHKKDACDLCCAYEVGNVLEEDYQRHIELKNMAREEKSKDKLAAKNGNIHTVTADL</sequence>
<evidence type="ECO:0000313" key="2">
    <source>
        <dbReference type="Proteomes" id="UP001231518"/>
    </source>
</evidence>
<reference evidence="1" key="1">
    <citation type="submission" date="2023-03" db="EMBL/GenBank/DDBJ databases">
        <title>Chromosome-level genomes of two armyworms, Mythimna separata and Mythimna loreyi, provide insights into the biosynthesis and reception of sex pheromones.</title>
        <authorList>
            <person name="Zhao H."/>
        </authorList>
    </citation>
    <scope>NUCLEOTIDE SEQUENCE</scope>
    <source>
        <strain evidence="1">BeijingLab</strain>
        <tissue evidence="1">Pupa</tissue>
    </source>
</reference>
<protein>
    <submittedName>
        <fullName evidence="1">Uncharacterized protein</fullName>
    </submittedName>
</protein>
<comment type="caution">
    <text evidence="1">The sequence shown here is derived from an EMBL/GenBank/DDBJ whole genome shotgun (WGS) entry which is preliminary data.</text>
</comment>